<dbReference type="GO" id="GO:0008237">
    <property type="term" value="F:metallopeptidase activity"/>
    <property type="evidence" value="ECO:0007669"/>
    <property type="project" value="UniProtKB-KW"/>
</dbReference>
<evidence type="ECO:0000313" key="3">
    <source>
        <dbReference type="Proteomes" id="UP001140076"/>
    </source>
</evidence>
<keyword evidence="2" id="KW-0482">Metalloprotease</keyword>
<evidence type="ECO:0000256" key="1">
    <source>
        <dbReference type="SAM" id="Phobius"/>
    </source>
</evidence>
<feature type="transmembrane region" description="Helical" evidence="1">
    <location>
        <begin position="602"/>
        <end position="626"/>
    </location>
</feature>
<keyword evidence="1" id="KW-0472">Membrane</keyword>
<feature type="transmembrane region" description="Helical" evidence="1">
    <location>
        <begin position="379"/>
        <end position="398"/>
    </location>
</feature>
<feature type="transmembrane region" description="Helical" evidence="1">
    <location>
        <begin position="405"/>
        <end position="425"/>
    </location>
</feature>
<feature type="transmembrane region" description="Helical" evidence="1">
    <location>
        <begin position="445"/>
        <end position="470"/>
    </location>
</feature>
<feature type="transmembrane region" description="Helical" evidence="1">
    <location>
        <begin position="734"/>
        <end position="755"/>
    </location>
</feature>
<protein>
    <submittedName>
        <fullName evidence="2">PrsW family intramembrane metalloprotease</fullName>
    </submittedName>
</protein>
<feature type="transmembrane region" description="Helical" evidence="1">
    <location>
        <begin position="286"/>
        <end position="309"/>
    </location>
</feature>
<evidence type="ECO:0000313" key="2">
    <source>
        <dbReference type="EMBL" id="MDA0564301.1"/>
    </source>
</evidence>
<dbReference type="AlphaFoldDB" id="A0A9X3NLM4"/>
<keyword evidence="1" id="KW-1133">Transmembrane helix</keyword>
<organism evidence="2 3">
    <name type="scientific">Streptomonospora mangrovi</name>
    <dbReference type="NCBI Taxonomy" id="2883123"/>
    <lineage>
        <taxon>Bacteria</taxon>
        <taxon>Bacillati</taxon>
        <taxon>Actinomycetota</taxon>
        <taxon>Actinomycetes</taxon>
        <taxon>Streptosporangiales</taxon>
        <taxon>Nocardiopsidaceae</taxon>
        <taxon>Streptomonospora</taxon>
    </lineage>
</organism>
<keyword evidence="2" id="KW-0378">Hydrolase</keyword>
<keyword evidence="1" id="KW-0812">Transmembrane</keyword>
<feature type="transmembrane region" description="Helical" evidence="1">
    <location>
        <begin position="207"/>
        <end position="240"/>
    </location>
</feature>
<accession>A0A9X3NLM4</accession>
<dbReference type="Pfam" id="PF13367">
    <property type="entry name" value="PrsW-protease"/>
    <property type="match status" value="1"/>
</dbReference>
<feature type="transmembrane region" description="Helical" evidence="1">
    <location>
        <begin position="695"/>
        <end position="713"/>
    </location>
</feature>
<name>A0A9X3NLM4_9ACTN</name>
<reference evidence="2" key="1">
    <citation type="submission" date="2021-10" db="EMBL/GenBank/DDBJ databases">
        <title>Streptomonospora sp. nov., isolated from mangrove soil.</title>
        <authorList>
            <person name="Chen X."/>
            <person name="Ge X."/>
            <person name="Liu W."/>
        </authorList>
    </citation>
    <scope>NUCLEOTIDE SEQUENCE</scope>
    <source>
        <strain evidence="2">S1-112</strain>
    </source>
</reference>
<gene>
    <name evidence="2" type="ORF">LG943_08170</name>
</gene>
<keyword evidence="2" id="KW-0645">Protease</keyword>
<proteinExistence type="predicted"/>
<dbReference type="Proteomes" id="UP001140076">
    <property type="component" value="Unassembled WGS sequence"/>
</dbReference>
<keyword evidence="3" id="KW-1185">Reference proteome</keyword>
<sequence>MDDQAMITRDLALRVCGNATEFDASWIEADSKTVVPFTAPRDTALIERVVAAGRALGVERLLVCRTRAEYAYEPVTEVAADSRSVVHVIRSWGSEPTDVLVAVEDLSAAVIVTATTLTVAAGPEDFLRPLVGADIEAARTAFAEEARETRDPELLRAAQQYNCLETGARHARAPRGPGPDLAERLTVRAAARRESGAAGPLRTLRGAWAWAMLAVLLAAPFFVPGTAAAVPVAAGALWLLAQLAWLSRSRTVAFATLVRVLLLGALLVWPVALVENAASAALGVETWVSATYIAVAVEEAAKLLPLLLLRIPARRRFRRMAAVDYLLLAAASGAGFQLAETLLRALPQGPWGGVVPLPAPALLAFLPGGVVMPHAGVEFAGHAVLTGLIGAGIGLAVVGRRRHGLWLWLVPFAAVWLAVLDHMVFNAAVAEVELGAPLELHPATAVFYGLTGSGGAARWLLAALLLWCVLLDYRMARAAADVTPPLPGEPPLGGLRRRAYGRAIRLGVRVPGDIAPVFRWAALVWARLPLRLALTASAVLHEAAVQLVAARRGLGELGTAWRFLRERRAYAMGAARSGDRPWRRFPPREELRSVAQRLEESLLGGAAAVAAAAAVVVAAAVVGAGWPPAGPESALGPGRAAAGYAAEAVRHADGWQDRAAEAAGALPPTAPAYAAEAVSHGQGWYAALPPAQVPWVWAWCVALVSLLAVGWSVPHAYPRLRVFLREPGRMAGRVLGAFAPGQVPYAIAGLAGLLLPRGVDRLLRHR</sequence>
<comment type="caution">
    <text evidence="2">The sequence shown here is derived from an EMBL/GenBank/DDBJ whole genome shotgun (WGS) entry which is preliminary data.</text>
</comment>
<dbReference type="EMBL" id="JAJAQC010000010">
    <property type="protein sequence ID" value="MDA0564301.1"/>
    <property type="molecule type" value="Genomic_DNA"/>
</dbReference>
<dbReference type="RefSeq" id="WP_270071589.1">
    <property type="nucleotide sequence ID" value="NZ_JAJAQC010000010.1"/>
</dbReference>
<feature type="transmembrane region" description="Helical" evidence="1">
    <location>
        <begin position="252"/>
        <end position="274"/>
    </location>
</feature>
<dbReference type="InterPro" id="IPR026898">
    <property type="entry name" value="PrsW"/>
</dbReference>